<proteinExistence type="predicted"/>
<accession>A0A502C6F2</accession>
<evidence type="ECO:0000259" key="1">
    <source>
        <dbReference type="Pfam" id="PF13986"/>
    </source>
</evidence>
<gene>
    <name evidence="2" type="ORF">EAH88_11635</name>
</gene>
<name>A0A502C6F2_9GAMM</name>
<organism evidence="2 3">
    <name type="scientific">Rhodanobacter glycinis</name>
    <dbReference type="NCBI Taxonomy" id="582702"/>
    <lineage>
        <taxon>Bacteria</taxon>
        <taxon>Pseudomonadati</taxon>
        <taxon>Pseudomonadota</taxon>
        <taxon>Gammaproteobacteria</taxon>
        <taxon>Lysobacterales</taxon>
        <taxon>Rhodanobacteraceae</taxon>
        <taxon>Rhodanobacter</taxon>
    </lineage>
</organism>
<dbReference type="EMBL" id="RCZO01000006">
    <property type="protein sequence ID" value="TPG08280.1"/>
    <property type="molecule type" value="Genomic_DNA"/>
</dbReference>
<sequence length="69" mass="7675">MADSLCLTRDEIAELTRTKLKAGQAAFLRQNGIRHYVDAHGWPVVTRAAVEGERDQAQAPVRWKSNKAA</sequence>
<dbReference type="Pfam" id="PF13986">
    <property type="entry name" value="DUF4224"/>
    <property type="match status" value="1"/>
</dbReference>
<dbReference type="InterPro" id="IPR025319">
    <property type="entry name" value="DUF4224"/>
</dbReference>
<evidence type="ECO:0000313" key="2">
    <source>
        <dbReference type="EMBL" id="TPG08280.1"/>
    </source>
</evidence>
<reference evidence="2 3" key="1">
    <citation type="journal article" date="2019" name="Environ. Microbiol.">
        <title>Species interactions and distinct microbial communities in high Arctic permafrost affected cryosols are associated with the CH4 and CO2 gas fluxes.</title>
        <authorList>
            <person name="Altshuler I."/>
            <person name="Hamel J."/>
            <person name="Turney S."/>
            <person name="Magnuson E."/>
            <person name="Levesque R."/>
            <person name="Greer C."/>
            <person name="Whyte L.G."/>
        </authorList>
    </citation>
    <scope>NUCLEOTIDE SEQUENCE [LARGE SCALE GENOMIC DNA]</scope>
    <source>
        <strain evidence="2 3">S13Y</strain>
    </source>
</reference>
<keyword evidence="3" id="KW-1185">Reference proteome</keyword>
<evidence type="ECO:0000313" key="3">
    <source>
        <dbReference type="Proteomes" id="UP000319486"/>
    </source>
</evidence>
<dbReference type="Proteomes" id="UP000319486">
    <property type="component" value="Unassembled WGS sequence"/>
</dbReference>
<dbReference type="AlphaFoldDB" id="A0A502C6F2"/>
<comment type="caution">
    <text evidence="2">The sequence shown here is derived from an EMBL/GenBank/DDBJ whole genome shotgun (WGS) entry which is preliminary data.</text>
</comment>
<protein>
    <submittedName>
        <fullName evidence="2">DUF4224 domain-containing protein</fullName>
    </submittedName>
</protein>
<dbReference type="RefSeq" id="WP_140652798.1">
    <property type="nucleotide sequence ID" value="NZ_RCZO01000006.1"/>
</dbReference>
<feature type="domain" description="DUF4224" evidence="1">
    <location>
        <begin position="7"/>
        <end position="49"/>
    </location>
</feature>